<feature type="compositionally biased region" description="Low complexity" evidence="1">
    <location>
        <begin position="100"/>
        <end position="113"/>
    </location>
</feature>
<feature type="chain" id="PRO_5043039399" evidence="2">
    <location>
        <begin position="25"/>
        <end position="121"/>
    </location>
</feature>
<sequence length="121" mass="12315">MLNKTVVFGLIAAGLMIAPTAAFAGSSQSQGNVQTTQQNGAATNGSTNAQSSDSVNVQKQISNIKSRTHGVGTPGASQSQSSDQATGQNGAADNGSVNAQTSSTVSNQVQNSNIRKNRLHR</sequence>
<evidence type="ECO:0000256" key="1">
    <source>
        <dbReference type="SAM" id="MobiDB-lite"/>
    </source>
</evidence>
<dbReference type="EMBL" id="JAALHA020000016">
    <property type="protein sequence ID" value="MDR9898223.1"/>
    <property type="molecule type" value="Genomic_DNA"/>
</dbReference>
<dbReference type="AlphaFoldDB" id="A0AAP5IB27"/>
<dbReference type="RefSeq" id="WP_208354034.1">
    <property type="nucleotide sequence ID" value="NZ_JAALHA020000016.1"/>
</dbReference>
<feature type="region of interest" description="Disordered" evidence="1">
    <location>
        <begin position="24"/>
        <end position="121"/>
    </location>
</feature>
<dbReference type="Proteomes" id="UP000667802">
    <property type="component" value="Unassembled WGS sequence"/>
</dbReference>
<feature type="compositionally biased region" description="Polar residues" evidence="1">
    <location>
        <begin position="75"/>
        <end position="99"/>
    </location>
</feature>
<proteinExistence type="predicted"/>
<feature type="signal peptide" evidence="2">
    <location>
        <begin position="1"/>
        <end position="24"/>
    </location>
</feature>
<gene>
    <name evidence="3" type="ORF">G7B40_027220</name>
</gene>
<evidence type="ECO:0000313" key="4">
    <source>
        <dbReference type="Proteomes" id="UP000667802"/>
    </source>
</evidence>
<reference evidence="4" key="1">
    <citation type="journal article" date="2021" name="Science">
        <title>Hunting the eagle killer: A cyanobacterial neurotoxin causes vacuolar myelinopathy.</title>
        <authorList>
            <person name="Breinlinger S."/>
            <person name="Phillips T.J."/>
            <person name="Haram B.N."/>
            <person name="Mares J."/>
            <person name="Martinez Yerena J.A."/>
            <person name="Hrouzek P."/>
            <person name="Sobotka R."/>
            <person name="Henderson W.M."/>
            <person name="Schmieder P."/>
            <person name="Williams S.M."/>
            <person name="Lauderdale J.D."/>
            <person name="Wilde H.D."/>
            <person name="Gerrin W."/>
            <person name="Kust A."/>
            <person name="Washington J.W."/>
            <person name="Wagner C."/>
            <person name="Geier B."/>
            <person name="Liebeke M."/>
            <person name="Enke H."/>
            <person name="Niedermeyer T.H.J."/>
            <person name="Wilde S.B."/>
        </authorList>
    </citation>
    <scope>NUCLEOTIDE SEQUENCE [LARGE SCALE GENOMIC DNA]</scope>
    <source>
        <strain evidence="4">Thurmond2011</strain>
    </source>
</reference>
<comment type="caution">
    <text evidence="3">The sequence shown here is derived from an EMBL/GenBank/DDBJ whole genome shotgun (WGS) entry which is preliminary data.</text>
</comment>
<accession>A0AAP5IB27</accession>
<evidence type="ECO:0000256" key="2">
    <source>
        <dbReference type="SAM" id="SignalP"/>
    </source>
</evidence>
<keyword evidence="4" id="KW-1185">Reference proteome</keyword>
<name>A0AAP5IB27_9CYAN</name>
<keyword evidence="2" id="KW-0732">Signal</keyword>
<organism evidence="3 4">
    <name type="scientific">Aetokthonos hydrillicola Thurmond2011</name>
    <dbReference type="NCBI Taxonomy" id="2712845"/>
    <lineage>
        <taxon>Bacteria</taxon>
        <taxon>Bacillati</taxon>
        <taxon>Cyanobacteriota</taxon>
        <taxon>Cyanophyceae</taxon>
        <taxon>Nostocales</taxon>
        <taxon>Hapalosiphonaceae</taxon>
        <taxon>Aetokthonos</taxon>
    </lineage>
</organism>
<evidence type="ECO:0000313" key="3">
    <source>
        <dbReference type="EMBL" id="MDR9898223.1"/>
    </source>
</evidence>
<protein>
    <submittedName>
        <fullName evidence="3">Uncharacterized protein</fullName>
    </submittedName>
</protein>
<feature type="compositionally biased region" description="Polar residues" evidence="1">
    <location>
        <begin position="25"/>
        <end position="65"/>
    </location>
</feature>